<dbReference type="InterPro" id="IPR029063">
    <property type="entry name" value="SAM-dependent_MTases_sf"/>
</dbReference>
<evidence type="ECO:0000313" key="3">
    <source>
        <dbReference type="EMBL" id="CUH45652.1"/>
    </source>
</evidence>
<dbReference type="RefSeq" id="WP_058275542.1">
    <property type="nucleotide sequence ID" value="NZ_CYPS01000067.1"/>
</dbReference>
<keyword evidence="2" id="KW-0808">Transferase</keyword>
<name>A0A0N7LPM7_9RHOB</name>
<evidence type="ECO:0000256" key="1">
    <source>
        <dbReference type="ARBA" id="ARBA00022603"/>
    </source>
</evidence>
<protein>
    <recommendedName>
        <fullName evidence="5">SAM-dependent methyltransferase, MidA family</fullName>
    </recommendedName>
</protein>
<dbReference type="Proteomes" id="UP000050786">
    <property type="component" value="Unassembled WGS sequence"/>
</dbReference>
<dbReference type="GO" id="GO:0035243">
    <property type="term" value="F:protein-arginine omega-N symmetric methyltransferase activity"/>
    <property type="evidence" value="ECO:0007669"/>
    <property type="project" value="TreeGrafter"/>
</dbReference>
<keyword evidence="1" id="KW-0489">Methyltransferase</keyword>
<dbReference type="Pfam" id="PF02636">
    <property type="entry name" value="Methyltransf_28"/>
    <property type="match status" value="1"/>
</dbReference>
<dbReference type="InterPro" id="IPR003788">
    <property type="entry name" value="NDUFAF7"/>
</dbReference>
<gene>
    <name evidence="3" type="ORF">RUM4293_04569</name>
</gene>
<keyword evidence="4" id="KW-1185">Reference proteome</keyword>
<dbReference type="AlphaFoldDB" id="A0A0N7LPM7"/>
<dbReference type="Gene3D" id="3.40.50.12710">
    <property type="match status" value="1"/>
</dbReference>
<organism evidence="3 4">
    <name type="scientific">Ruegeria atlantica</name>
    <dbReference type="NCBI Taxonomy" id="81569"/>
    <lineage>
        <taxon>Bacteria</taxon>
        <taxon>Pseudomonadati</taxon>
        <taxon>Pseudomonadota</taxon>
        <taxon>Alphaproteobacteria</taxon>
        <taxon>Rhodobacterales</taxon>
        <taxon>Roseobacteraceae</taxon>
        <taxon>Ruegeria</taxon>
    </lineage>
</organism>
<dbReference type="EMBL" id="CYPS01000067">
    <property type="protein sequence ID" value="CUH45652.1"/>
    <property type="molecule type" value="Genomic_DNA"/>
</dbReference>
<accession>A0A0N7LPM7</accession>
<dbReference type="PANTHER" id="PTHR12049:SF7">
    <property type="entry name" value="PROTEIN ARGININE METHYLTRANSFERASE NDUFAF7, MITOCHONDRIAL"/>
    <property type="match status" value="1"/>
</dbReference>
<reference evidence="4" key="1">
    <citation type="submission" date="2015-09" db="EMBL/GenBank/DDBJ databases">
        <authorList>
            <person name="Rodrigo-Torres L."/>
            <person name="Arahal D.R."/>
        </authorList>
    </citation>
    <scope>NUCLEOTIDE SEQUENCE [LARGE SCALE GENOMIC DNA]</scope>
    <source>
        <strain evidence="4">CECT 4293</strain>
    </source>
</reference>
<dbReference type="PANTHER" id="PTHR12049">
    <property type="entry name" value="PROTEIN ARGININE METHYLTRANSFERASE NDUFAF7, MITOCHONDRIAL"/>
    <property type="match status" value="1"/>
</dbReference>
<evidence type="ECO:0000256" key="2">
    <source>
        <dbReference type="ARBA" id="ARBA00022679"/>
    </source>
</evidence>
<dbReference type="SUPFAM" id="SSF53335">
    <property type="entry name" value="S-adenosyl-L-methionine-dependent methyltransferases"/>
    <property type="match status" value="1"/>
</dbReference>
<evidence type="ECO:0000313" key="4">
    <source>
        <dbReference type="Proteomes" id="UP000050786"/>
    </source>
</evidence>
<proteinExistence type="predicted"/>
<evidence type="ECO:0008006" key="5">
    <source>
        <dbReference type="Google" id="ProtNLM"/>
    </source>
</evidence>
<dbReference type="InterPro" id="IPR038375">
    <property type="entry name" value="NDUFAF7_sf"/>
</dbReference>
<sequence>MNLKDHLLAQIALNGPMSVADFMTECLLNPKFGYYTTHDPLGAQGDFITAPEISQMFGELIGLALAQSWMDQGKPDRFILAELGPGRGTLMADILRATSSVSGFHKAAEIVLFEASPALRDRQKKSLSGHNPRWIDTLTDLPQAPLFLVANEFFDALPVRQFIRDGDGWCERLIGVQGESLTYGLGPNTAQVALTDRMIDTQDGDLVELCAAAIPILTVIAGRIATYGGAGLIVDYGDWHSLGDTFQALQSHERVDPLQAPGRADLTAHVDFEPLTIAARAAGCAHTKLTPQGMFLERLGITARAQALAAPFGGSKLETLIAAHRRLTHPEEMGNLFKVLGLYPSHAAPPPGLEP</sequence>
<dbReference type="GO" id="GO:0032259">
    <property type="term" value="P:methylation"/>
    <property type="evidence" value="ECO:0007669"/>
    <property type="project" value="UniProtKB-KW"/>
</dbReference>